<sequence>MVVVLPPCARPAPRGPAAHLGSAQLITVVAGSSPARATQYPNHHNQGGTTMKYLIAAALTAGMALFGAATASAETGQYPVYDQACMNPAFVNAKHGIGMAGKNSRCKDAKHPSSYGSGPADEAP</sequence>
<evidence type="ECO:0000313" key="2">
    <source>
        <dbReference type="EMBL" id="AER49402.1"/>
    </source>
</evidence>
<dbReference type="RefSeq" id="YP_009018503.1">
    <property type="nucleotide sequence ID" value="NC_023741.1"/>
</dbReference>
<protein>
    <submittedName>
        <fullName evidence="2">Uncharacterized protein</fullName>
    </submittedName>
</protein>
<reference evidence="2 3" key="1">
    <citation type="journal article" date="2012" name="J. Virol.">
        <title>Complete Genome Sequences of 138 Mycobacteriophages.</title>
        <authorList>
            <consortium name="the Science Education Alliance Phage Hunters Advancing Genomics and Evolutionary Science Program"/>
            <consortium name="the KwaZulu-Natal Research Institute for Tuberculosis and HIV Mycobacterial Genetics Course Students"/>
            <consortium name="the Phage Hunters Integrating Research and Education Program"/>
            <person name="Hatfull G.F."/>
        </authorList>
    </citation>
    <scope>NUCLEOTIDE SEQUENCE [LARGE SCALE GENOMIC DNA]</scope>
</reference>
<proteinExistence type="predicted"/>
<organism evidence="2 3">
    <name type="scientific">Mycobacterium phage Stinger</name>
    <dbReference type="NCBI Taxonomy" id="1089137"/>
    <lineage>
        <taxon>Viruses</taxon>
        <taxon>Duplodnaviria</taxon>
        <taxon>Heunggongvirae</taxon>
        <taxon>Uroviricota</taxon>
        <taxon>Caudoviricetes</taxon>
        <taxon>Bclasvirinae</taxon>
        <taxon>Coopervirus</taxon>
        <taxon>Coopervirus stinger</taxon>
    </lineage>
</organism>
<dbReference type="EMBL" id="JN699011">
    <property type="protein sequence ID" value="AER49402.1"/>
    <property type="molecule type" value="Genomic_DNA"/>
</dbReference>
<evidence type="ECO:0000313" key="3">
    <source>
        <dbReference type="Proteomes" id="UP000005653"/>
    </source>
</evidence>
<dbReference type="GeneID" id="18989884"/>
<dbReference type="OrthoDB" id="25487at10239"/>
<accession>G8I9K9</accession>
<keyword evidence="3" id="KW-1185">Reference proteome</keyword>
<evidence type="ECO:0000256" key="1">
    <source>
        <dbReference type="SAM" id="MobiDB-lite"/>
    </source>
</evidence>
<dbReference type="KEGG" id="vg:18989884"/>
<feature type="region of interest" description="Disordered" evidence="1">
    <location>
        <begin position="101"/>
        <end position="124"/>
    </location>
</feature>
<dbReference type="Proteomes" id="UP000005653">
    <property type="component" value="Segment"/>
</dbReference>
<gene>
    <name evidence="2" type="primary">88</name>
    <name evidence="2" type="ORF">STINGER_88</name>
</gene>
<name>G8I9K9_9CAUD</name>